<sequence>MACRKQKQDASGRFCARTPTDRSSGNSSASCDDTSSDMEMCPIVPGHRCEPSRRRVMIIIDSSGDSDDDGKWLR</sequence>
<dbReference type="EMBL" id="JAAALK010000082">
    <property type="protein sequence ID" value="KAG8088584.1"/>
    <property type="molecule type" value="Genomic_DNA"/>
</dbReference>
<comment type="caution">
    <text evidence="2">The sequence shown here is derived from an EMBL/GenBank/DDBJ whole genome shotgun (WGS) entry which is preliminary data.</text>
</comment>
<dbReference type="Proteomes" id="UP000729402">
    <property type="component" value="Unassembled WGS sequence"/>
</dbReference>
<dbReference type="AlphaFoldDB" id="A0A8J5WHZ6"/>
<evidence type="ECO:0000313" key="2">
    <source>
        <dbReference type="EMBL" id="KAG8088584.1"/>
    </source>
</evidence>
<feature type="compositionally biased region" description="Polar residues" evidence="1">
    <location>
        <begin position="21"/>
        <end position="33"/>
    </location>
</feature>
<gene>
    <name evidence="2" type="ORF">GUJ93_ZPchr0010g7359</name>
</gene>
<reference evidence="2" key="2">
    <citation type="submission" date="2021-02" db="EMBL/GenBank/DDBJ databases">
        <authorList>
            <person name="Kimball J.A."/>
            <person name="Haas M.W."/>
            <person name="Macchietto M."/>
            <person name="Kono T."/>
            <person name="Duquette J."/>
            <person name="Shao M."/>
        </authorList>
    </citation>
    <scope>NUCLEOTIDE SEQUENCE</scope>
    <source>
        <tissue evidence="2">Fresh leaf tissue</tissue>
    </source>
</reference>
<evidence type="ECO:0000313" key="3">
    <source>
        <dbReference type="Proteomes" id="UP000729402"/>
    </source>
</evidence>
<proteinExistence type="predicted"/>
<organism evidence="2 3">
    <name type="scientific">Zizania palustris</name>
    <name type="common">Northern wild rice</name>
    <dbReference type="NCBI Taxonomy" id="103762"/>
    <lineage>
        <taxon>Eukaryota</taxon>
        <taxon>Viridiplantae</taxon>
        <taxon>Streptophyta</taxon>
        <taxon>Embryophyta</taxon>
        <taxon>Tracheophyta</taxon>
        <taxon>Spermatophyta</taxon>
        <taxon>Magnoliopsida</taxon>
        <taxon>Liliopsida</taxon>
        <taxon>Poales</taxon>
        <taxon>Poaceae</taxon>
        <taxon>BOP clade</taxon>
        <taxon>Oryzoideae</taxon>
        <taxon>Oryzeae</taxon>
        <taxon>Zizaniinae</taxon>
        <taxon>Zizania</taxon>
    </lineage>
</organism>
<feature type="compositionally biased region" description="Basic and acidic residues" evidence="1">
    <location>
        <begin position="1"/>
        <end position="10"/>
    </location>
</feature>
<feature type="region of interest" description="Disordered" evidence="1">
    <location>
        <begin position="1"/>
        <end position="37"/>
    </location>
</feature>
<accession>A0A8J5WHZ6</accession>
<evidence type="ECO:0000256" key="1">
    <source>
        <dbReference type="SAM" id="MobiDB-lite"/>
    </source>
</evidence>
<protein>
    <submittedName>
        <fullName evidence="2">Uncharacterized protein</fullName>
    </submittedName>
</protein>
<reference evidence="2" key="1">
    <citation type="journal article" date="2021" name="bioRxiv">
        <title>Whole Genome Assembly and Annotation of Northern Wild Rice, Zizania palustris L., Supports a Whole Genome Duplication in the Zizania Genus.</title>
        <authorList>
            <person name="Haas M."/>
            <person name="Kono T."/>
            <person name="Macchietto M."/>
            <person name="Millas R."/>
            <person name="McGilp L."/>
            <person name="Shao M."/>
            <person name="Duquette J."/>
            <person name="Hirsch C.N."/>
            <person name="Kimball J."/>
        </authorList>
    </citation>
    <scope>NUCLEOTIDE SEQUENCE</scope>
    <source>
        <tissue evidence="2">Fresh leaf tissue</tissue>
    </source>
</reference>
<keyword evidence="3" id="KW-1185">Reference proteome</keyword>
<name>A0A8J5WHZ6_ZIZPA</name>